<evidence type="ECO:0000313" key="4">
    <source>
        <dbReference type="Proteomes" id="UP000007322"/>
    </source>
</evidence>
<dbReference type="CDD" id="cd12148">
    <property type="entry name" value="fungal_TF_MHR"/>
    <property type="match status" value="1"/>
</dbReference>
<sequence length="605" mass="65419">MTHDVAYSLLHMFVNNPCHLLVVIHEPSVRSLMDSFYSCLAGIRHASSTDSAVTKLNPWHAALILSIAATSAALLDEGMLNSSGCSFTSTEEATRSSLAWGRAAQQILEEARETAAMGSTSLEEVQARAILAYLVYNREGYSARFRFLHSCSVAAAREAGLHVVESGRAAAEEPCIDRVTRREIKRRLWWHITATDWMSGVMGGPFDGSYTIHPRHMRTRLPRNLNDNDLSALAARHDADTVTFPLNVPTQMSCFLQRIRLAEICRSIIDAREPSHPDEDVLSCARALELDSLFRSALDDFPPFMRLDAPVPPGAPCHFPLQRAIINIAFHSRRARLHRPFLLNGYQPWPAHHAPTHDGRQREQYQQCRITCLDSARAVVEIVVALFEASLTQAKSDQAAGAGAGAGFPSSPSSHGRPLAHRLAIFISHLFAACTVLACALHAPKTTESASDKAATNELVIKEDLSRACRVLEAAGRESPVAARLVQALTNSLRPSRDKNAAATDGLDDQRAHYPHVSCADSAPASTSADFTSVRGHHRGVVSAGGNAQTQAHVGGGGRAGAYADAGGNPGIVDFGLDALWSDFPGMLGSADNWDELFSSIDSSC</sequence>
<dbReference type="KEGG" id="mtm:MYCTH_2299804"/>
<dbReference type="VEuPathDB" id="FungiDB:MYCTH_2299804"/>
<evidence type="ECO:0000256" key="2">
    <source>
        <dbReference type="ARBA" id="ARBA00023242"/>
    </source>
</evidence>
<dbReference type="HOGENOM" id="CLU_013260_2_0_1"/>
<dbReference type="RefSeq" id="XP_003660954.1">
    <property type="nucleotide sequence ID" value="XM_003660906.1"/>
</dbReference>
<accession>G2PZM3</accession>
<reference evidence="3 4" key="1">
    <citation type="journal article" date="2011" name="Nat. Biotechnol.">
        <title>Comparative genomic analysis of the thermophilic biomass-degrading fungi Myceliophthora thermophila and Thielavia terrestris.</title>
        <authorList>
            <person name="Berka R.M."/>
            <person name="Grigoriev I.V."/>
            <person name="Otillar R."/>
            <person name="Salamov A."/>
            <person name="Grimwood J."/>
            <person name="Reid I."/>
            <person name="Ishmael N."/>
            <person name="John T."/>
            <person name="Darmond C."/>
            <person name="Moisan M.-C."/>
            <person name="Henrissat B."/>
            <person name="Coutinho P.M."/>
            <person name="Lombard V."/>
            <person name="Natvig D.O."/>
            <person name="Lindquist E."/>
            <person name="Schmutz J."/>
            <person name="Lucas S."/>
            <person name="Harris P."/>
            <person name="Powlowski J."/>
            <person name="Bellemare A."/>
            <person name="Taylor D."/>
            <person name="Butler G."/>
            <person name="de Vries R.P."/>
            <person name="Allijn I.E."/>
            <person name="van den Brink J."/>
            <person name="Ushinsky S."/>
            <person name="Storms R."/>
            <person name="Powell A.J."/>
            <person name="Paulsen I.T."/>
            <person name="Elbourne L.D.H."/>
            <person name="Baker S.E."/>
            <person name="Magnuson J."/>
            <person name="LaBoissiere S."/>
            <person name="Clutterbuck A.J."/>
            <person name="Martinez D."/>
            <person name="Wogulis M."/>
            <person name="de Leon A.L."/>
            <person name="Rey M.W."/>
            <person name="Tsang A."/>
        </authorList>
    </citation>
    <scope>NUCLEOTIDE SEQUENCE [LARGE SCALE GENOMIC DNA]</scope>
    <source>
        <strain evidence="4">ATCC 42464 / BCRC 31852 / DSM 1799</strain>
    </source>
</reference>
<name>G2PZM3_THET4</name>
<dbReference type="GeneID" id="11506032"/>
<dbReference type="STRING" id="573729.G2PZM3"/>
<dbReference type="GO" id="GO:0005634">
    <property type="term" value="C:nucleus"/>
    <property type="evidence" value="ECO:0007669"/>
    <property type="project" value="UniProtKB-SubCell"/>
</dbReference>
<dbReference type="Proteomes" id="UP000007322">
    <property type="component" value="Chromosome 1"/>
</dbReference>
<dbReference type="EMBL" id="CP003002">
    <property type="protein sequence ID" value="AEO55709.1"/>
    <property type="molecule type" value="Genomic_DNA"/>
</dbReference>
<evidence type="ECO:0000256" key="1">
    <source>
        <dbReference type="ARBA" id="ARBA00004123"/>
    </source>
</evidence>
<keyword evidence="2" id="KW-0539">Nucleus</keyword>
<evidence type="ECO:0008006" key="5">
    <source>
        <dbReference type="Google" id="ProtNLM"/>
    </source>
</evidence>
<dbReference type="OrthoDB" id="3014581at2759"/>
<protein>
    <recommendedName>
        <fullName evidence="5">Transcription factor domain-containing protein</fullName>
    </recommendedName>
</protein>
<dbReference type="AlphaFoldDB" id="G2PZM3"/>
<dbReference type="eggNOG" id="ENOG502SJ9D">
    <property type="taxonomic scope" value="Eukaryota"/>
</dbReference>
<dbReference type="InParanoid" id="G2PZM3"/>
<dbReference type="PANTHER" id="PTHR31001">
    <property type="entry name" value="UNCHARACTERIZED TRANSCRIPTIONAL REGULATORY PROTEIN"/>
    <property type="match status" value="1"/>
</dbReference>
<organism evidence="3 4">
    <name type="scientific">Thermothelomyces thermophilus (strain ATCC 42464 / BCRC 31852 / DSM 1799)</name>
    <name type="common">Sporotrichum thermophile</name>
    <dbReference type="NCBI Taxonomy" id="573729"/>
    <lineage>
        <taxon>Eukaryota</taxon>
        <taxon>Fungi</taxon>
        <taxon>Dikarya</taxon>
        <taxon>Ascomycota</taxon>
        <taxon>Pezizomycotina</taxon>
        <taxon>Sordariomycetes</taxon>
        <taxon>Sordariomycetidae</taxon>
        <taxon>Sordariales</taxon>
        <taxon>Chaetomiaceae</taxon>
        <taxon>Thermothelomyces</taxon>
    </lineage>
</organism>
<dbReference type="OMA" id="VVCQHEG"/>
<comment type="subcellular location">
    <subcellularLocation>
        <location evidence="1">Nucleus</location>
    </subcellularLocation>
</comment>
<dbReference type="InterPro" id="IPR050613">
    <property type="entry name" value="Sec_Metabolite_Reg"/>
</dbReference>
<proteinExistence type="predicted"/>
<evidence type="ECO:0000313" key="3">
    <source>
        <dbReference type="EMBL" id="AEO55709.1"/>
    </source>
</evidence>
<gene>
    <name evidence="3" type="ORF">MYCTH_2299804</name>
</gene>
<keyword evidence="4" id="KW-1185">Reference proteome</keyword>
<dbReference type="PANTHER" id="PTHR31001:SF90">
    <property type="entry name" value="CENTROMERE DNA-BINDING PROTEIN COMPLEX CBF3 SUBUNIT B"/>
    <property type="match status" value="1"/>
</dbReference>